<sequence>MNNNRAILDFREYFRRSFLVAAETQAKYAPERTLRASAS</sequence>
<accession>A0AAW9D3E3</accession>
<dbReference type="Proteomes" id="UP001272137">
    <property type="component" value="Unassembled WGS sequence"/>
</dbReference>
<reference evidence="1" key="1">
    <citation type="submission" date="2018-08" db="EMBL/GenBank/DDBJ databases">
        <title>Identification of Burkholderia cepacia strains that express a Burkholderia pseudomallei-like capsular polysaccharide.</title>
        <authorList>
            <person name="Burtnick M.N."/>
            <person name="Vongsouvath M."/>
            <person name="Newton P."/>
            <person name="Wuthiekanun V."/>
            <person name="Limmathurotsakul D."/>
            <person name="Brett P.J."/>
            <person name="Chantratita N."/>
            <person name="Dance D.A."/>
        </authorList>
    </citation>
    <scope>NUCLEOTIDE SEQUENCE</scope>
    <source>
        <strain evidence="1">SBXCC001</strain>
    </source>
</reference>
<name>A0AAW9D3E3_BURTH</name>
<evidence type="ECO:0000313" key="2">
    <source>
        <dbReference type="Proteomes" id="UP001272137"/>
    </source>
</evidence>
<protein>
    <submittedName>
        <fullName evidence="1">Uncharacterized protein</fullName>
    </submittedName>
</protein>
<organism evidence="1 2">
    <name type="scientific">Burkholderia thailandensis</name>
    <dbReference type="NCBI Taxonomy" id="57975"/>
    <lineage>
        <taxon>Bacteria</taxon>
        <taxon>Pseudomonadati</taxon>
        <taxon>Pseudomonadota</taxon>
        <taxon>Betaproteobacteria</taxon>
        <taxon>Burkholderiales</taxon>
        <taxon>Burkholderiaceae</taxon>
        <taxon>Burkholderia</taxon>
        <taxon>pseudomallei group</taxon>
    </lineage>
</organism>
<evidence type="ECO:0000313" key="1">
    <source>
        <dbReference type="EMBL" id="MDW9256159.1"/>
    </source>
</evidence>
<proteinExistence type="predicted"/>
<comment type="caution">
    <text evidence="1">The sequence shown here is derived from an EMBL/GenBank/DDBJ whole genome shotgun (WGS) entry which is preliminary data.</text>
</comment>
<dbReference type="EMBL" id="QXCT01000002">
    <property type="protein sequence ID" value="MDW9256159.1"/>
    <property type="molecule type" value="Genomic_DNA"/>
</dbReference>
<gene>
    <name evidence="1" type="ORF">C7S16_1995</name>
</gene>
<dbReference type="AlphaFoldDB" id="A0AAW9D3E3"/>